<reference evidence="7 8" key="1">
    <citation type="submission" date="2015-02" db="EMBL/GenBank/DDBJ databases">
        <title>Draft genome sequence of Pseudomonas stutzeri NT0128 isolated from wheat (Triticum turgidum) rhizosphere.</title>
        <authorList>
            <person name="Tovi N."/>
            <person name="Frenk S."/>
            <person name="Hadar Y."/>
            <person name="Minz D."/>
        </authorList>
    </citation>
    <scope>NUCLEOTIDE SEQUENCE [LARGE SCALE GENOMIC DNA]</scope>
    <source>
        <strain evidence="7 8">NT0128</strain>
    </source>
</reference>
<dbReference type="InterPro" id="IPR007343">
    <property type="entry name" value="Uncharacterised_pept_Zn_put"/>
</dbReference>
<evidence type="ECO:0000256" key="3">
    <source>
        <dbReference type="ARBA" id="ARBA00022989"/>
    </source>
</evidence>
<comment type="caution">
    <text evidence="7">The sequence shown here is derived from an EMBL/GenBank/DDBJ whole genome shotgun (WGS) entry which is preliminary data.</text>
</comment>
<feature type="compositionally biased region" description="Low complexity" evidence="5">
    <location>
        <begin position="56"/>
        <end position="68"/>
    </location>
</feature>
<comment type="subcellular location">
    <subcellularLocation>
        <location evidence="1">Membrane</location>
        <topology evidence="1">Single-pass membrane protein</topology>
    </subcellularLocation>
</comment>
<dbReference type="SUPFAM" id="SSF55486">
    <property type="entry name" value="Metalloproteases ('zincins'), catalytic domain"/>
    <property type="match status" value="1"/>
</dbReference>
<evidence type="ECO:0000256" key="2">
    <source>
        <dbReference type="ARBA" id="ARBA00022692"/>
    </source>
</evidence>
<evidence type="ECO:0000313" key="7">
    <source>
        <dbReference type="EMBL" id="KJH83669.1"/>
    </source>
</evidence>
<evidence type="ECO:0000256" key="5">
    <source>
        <dbReference type="SAM" id="MobiDB-lite"/>
    </source>
</evidence>
<keyword evidence="4 6" id="KW-0472">Membrane</keyword>
<evidence type="ECO:0000256" key="6">
    <source>
        <dbReference type="SAM" id="Phobius"/>
    </source>
</evidence>
<dbReference type="PANTHER" id="PTHR30168:SF0">
    <property type="entry name" value="INNER MEMBRANE PROTEIN"/>
    <property type="match status" value="1"/>
</dbReference>
<evidence type="ECO:0000313" key="8">
    <source>
        <dbReference type="Proteomes" id="UP000032487"/>
    </source>
</evidence>
<dbReference type="RefSeq" id="WP_045160615.1">
    <property type="nucleotide sequence ID" value="NZ_JYHV01000010.1"/>
</dbReference>
<dbReference type="EMBL" id="JYHV01000010">
    <property type="protein sequence ID" value="KJH83669.1"/>
    <property type="molecule type" value="Genomic_DNA"/>
</dbReference>
<dbReference type="PATRIC" id="fig|316.101.peg.1511"/>
<name>A0A0D9ASM4_STUST</name>
<feature type="transmembrane region" description="Helical" evidence="6">
    <location>
        <begin position="21"/>
        <end position="41"/>
    </location>
</feature>
<sequence length="286" mass="31199">MRWKKARRSDNVVDARGRSGGIGGGRLSLAGVAVVVVIGLLSGQDPMQILGQLANQTGSGPTQQSTTPARGDDPQVAFVQALLGDTEDTWRALFQQSGEQYRDPTLVLFRGGVNSACGFARSAVGPFYCPGDRQVYLDLQFFDEMASRFSVAGDFAQAYVIAHEVGHHVQTLLGVSQQMQAARQRGARMEGDNGLLVRQELQADCFAGVWAFHAQQRHDWLEEGDLEEALNAANAIGDDRLQKQSQGRVVPDAFTHGTSAQRVKWFRTGFDSGEPARCDTFQAQRL</sequence>
<keyword evidence="2 6" id="KW-0812">Transmembrane</keyword>
<feature type="region of interest" description="Disordered" evidence="5">
    <location>
        <begin position="53"/>
        <end position="72"/>
    </location>
</feature>
<protein>
    <submittedName>
        <fullName evidence="7">Metallopeptidase</fullName>
    </submittedName>
</protein>
<organism evidence="7 8">
    <name type="scientific">Stutzerimonas stutzeri</name>
    <name type="common">Pseudomonas stutzeri</name>
    <dbReference type="NCBI Taxonomy" id="316"/>
    <lineage>
        <taxon>Bacteria</taxon>
        <taxon>Pseudomonadati</taxon>
        <taxon>Pseudomonadota</taxon>
        <taxon>Gammaproteobacteria</taxon>
        <taxon>Pseudomonadales</taxon>
        <taxon>Pseudomonadaceae</taxon>
        <taxon>Stutzerimonas</taxon>
    </lineage>
</organism>
<dbReference type="PANTHER" id="PTHR30168">
    <property type="entry name" value="PUTATIVE MEMBRANE PROTEIN YPFJ"/>
    <property type="match status" value="1"/>
</dbReference>
<evidence type="ECO:0000256" key="1">
    <source>
        <dbReference type="ARBA" id="ARBA00004167"/>
    </source>
</evidence>
<keyword evidence="3 6" id="KW-1133">Transmembrane helix</keyword>
<dbReference type="GO" id="GO:0016020">
    <property type="term" value="C:membrane"/>
    <property type="evidence" value="ECO:0007669"/>
    <property type="project" value="UniProtKB-SubCell"/>
</dbReference>
<accession>A0A0D9ASM4</accession>
<dbReference type="OrthoDB" id="9774900at2"/>
<dbReference type="Proteomes" id="UP000032487">
    <property type="component" value="Unassembled WGS sequence"/>
</dbReference>
<proteinExistence type="predicted"/>
<dbReference type="Pfam" id="PF04228">
    <property type="entry name" value="Zn_peptidase"/>
    <property type="match status" value="1"/>
</dbReference>
<gene>
    <name evidence="7" type="ORF">UF78_03325</name>
</gene>
<dbReference type="AlphaFoldDB" id="A0A0D9ASM4"/>
<evidence type="ECO:0000256" key="4">
    <source>
        <dbReference type="ARBA" id="ARBA00023136"/>
    </source>
</evidence>